<organism evidence="1 2">
    <name type="scientific">Nitrososphaera gargensis (strain Ga9.2)</name>
    <dbReference type="NCBI Taxonomy" id="1237085"/>
    <lineage>
        <taxon>Archaea</taxon>
        <taxon>Nitrososphaerota</taxon>
        <taxon>Nitrososphaeria</taxon>
        <taxon>Nitrososphaerales</taxon>
        <taxon>Nitrososphaeraceae</taxon>
        <taxon>Nitrososphaera</taxon>
    </lineage>
</organism>
<dbReference type="HOGENOM" id="CLU_1954730_0_0_2"/>
<dbReference type="EMBL" id="CP002408">
    <property type="protein sequence ID" value="AFU58509.1"/>
    <property type="molecule type" value="Genomic_DNA"/>
</dbReference>
<name>K0IN00_NITGG</name>
<dbReference type="Proteomes" id="UP000008037">
    <property type="component" value="Chromosome"/>
</dbReference>
<dbReference type="InParanoid" id="K0IN00"/>
<reference evidence="1 2" key="1">
    <citation type="journal article" date="2012" name="Environ. Microbiol.">
        <title>The genome of the ammonia-oxidizing Candidatus Nitrososphaera gargensis: insights into metabolic versatility and environmental adaptations.</title>
        <authorList>
            <person name="Spang A."/>
            <person name="Poehlein A."/>
            <person name="Offre P."/>
            <person name="Zumbragel S."/>
            <person name="Haider S."/>
            <person name="Rychlik N."/>
            <person name="Nowka B."/>
            <person name="Schmeisser C."/>
            <person name="Lebedeva E.V."/>
            <person name="Rattei T."/>
            <person name="Bohm C."/>
            <person name="Schmid M."/>
            <person name="Galushko A."/>
            <person name="Hatzenpichler R."/>
            <person name="Weinmaier T."/>
            <person name="Daniel R."/>
            <person name="Schleper C."/>
            <person name="Spieck E."/>
            <person name="Streit W."/>
            <person name="Wagner M."/>
        </authorList>
    </citation>
    <scope>NUCLEOTIDE SEQUENCE [LARGE SCALE GENOMIC DNA]</scope>
    <source>
        <strain evidence="2">Ga9.2</strain>
    </source>
</reference>
<dbReference type="KEGG" id="nga:Ngar_c15760"/>
<accession>K0IN00</accession>
<gene>
    <name evidence="1" type="ordered locus">Ngar_c15760</name>
</gene>
<dbReference type="BioCyc" id="CNIT1237085:G1324-1574-MONOMER"/>
<evidence type="ECO:0000313" key="1">
    <source>
        <dbReference type="EMBL" id="AFU58509.1"/>
    </source>
</evidence>
<keyword evidence="2" id="KW-1185">Reference proteome</keyword>
<proteinExistence type="predicted"/>
<sequence>MVDSVPEVKREAVTYRLPPRILKKIKEESSRSGHTNNNVVELWLSDHIAELEKPRFTPYKIINNSKVVLYDRQESELVIVYLAEDSDELIHLECEKHVGFKKCDHIDFVKNIPTIKEWIKEAKAETKY</sequence>
<evidence type="ECO:0000313" key="2">
    <source>
        <dbReference type="Proteomes" id="UP000008037"/>
    </source>
</evidence>
<dbReference type="AlphaFoldDB" id="K0IN00"/>
<protein>
    <submittedName>
        <fullName evidence="1">Uncharacterized protein</fullName>
    </submittedName>
</protein>